<dbReference type="EMBL" id="JABXXR010000106">
    <property type="protein sequence ID" value="NVN41264.1"/>
    <property type="molecule type" value="Genomic_DNA"/>
</dbReference>
<keyword evidence="2" id="KW-1185">Reference proteome</keyword>
<evidence type="ECO:0000313" key="2">
    <source>
        <dbReference type="Proteomes" id="UP000585665"/>
    </source>
</evidence>
<gene>
    <name evidence="1" type="ORF">HUK82_11920</name>
</gene>
<organism evidence="1 2">
    <name type="scientific">Ameyamaea chiangmaiensis</name>
    <dbReference type="NCBI Taxonomy" id="442969"/>
    <lineage>
        <taxon>Bacteria</taxon>
        <taxon>Pseudomonadati</taxon>
        <taxon>Pseudomonadota</taxon>
        <taxon>Alphaproteobacteria</taxon>
        <taxon>Acetobacterales</taxon>
        <taxon>Acetobacteraceae</taxon>
        <taxon>Ameyamaea</taxon>
    </lineage>
</organism>
<dbReference type="RefSeq" id="WP_176614173.1">
    <property type="nucleotide sequence ID" value="NZ_JABXXR010000106.1"/>
</dbReference>
<evidence type="ECO:0000313" key="1">
    <source>
        <dbReference type="EMBL" id="NVN41264.1"/>
    </source>
</evidence>
<dbReference type="SUPFAM" id="SSF53448">
    <property type="entry name" value="Nucleotide-diphospho-sugar transferases"/>
    <property type="match status" value="1"/>
</dbReference>
<comment type="caution">
    <text evidence="1">The sequence shown here is derived from an EMBL/GenBank/DDBJ whole genome shotgun (WGS) entry which is preliminary data.</text>
</comment>
<dbReference type="InterPro" id="IPR029044">
    <property type="entry name" value="Nucleotide-diphossugar_trans"/>
</dbReference>
<accession>A0A850PB13</accession>
<proteinExistence type="predicted"/>
<protein>
    <recommendedName>
        <fullName evidence="3">Glycosyltransferase</fullName>
    </recommendedName>
</protein>
<name>A0A850PB13_9PROT</name>
<evidence type="ECO:0008006" key="3">
    <source>
        <dbReference type="Google" id="ProtNLM"/>
    </source>
</evidence>
<dbReference type="Proteomes" id="UP000585665">
    <property type="component" value="Unassembled WGS sequence"/>
</dbReference>
<sequence>MNEHVFIATPCFGGLVTQSYMQSVLGCMAEAGGMGFTMTLSLLGQDALITRCRNTLAHQFLTVPHATHLLFIDSDIGFRAADIRRLLDTGRDVTGALYPLKERYWGTATEDLVAAGEDWQSATLRYVGESGRLYEQTEATVAEVAYAGTGFLMISRTALLRMIEAYPETRYARIDAPEPGPAEGAIAPHALFDSMIDPVSRTYLSEDFAFCARWRAIGGSIWLDRSINLTHTGPCTFGGRPIRRAAMPTGAT</sequence>
<reference evidence="1 2" key="1">
    <citation type="submission" date="2020-06" db="EMBL/GenBank/DDBJ databases">
        <title>Description of novel acetic acid bacteria.</title>
        <authorList>
            <person name="Sombolestani A."/>
        </authorList>
    </citation>
    <scope>NUCLEOTIDE SEQUENCE [LARGE SCALE GENOMIC DNA]</scope>
    <source>
        <strain evidence="1 2">LMG 27010</strain>
    </source>
</reference>
<dbReference type="AlphaFoldDB" id="A0A850PB13"/>